<proteinExistence type="predicted"/>
<feature type="compositionally biased region" description="Low complexity" evidence="1">
    <location>
        <begin position="356"/>
        <end position="367"/>
    </location>
</feature>
<gene>
    <name evidence="2" type="ORF">C8A03DRAFT_35473</name>
</gene>
<evidence type="ECO:0000313" key="3">
    <source>
        <dbReference type="Proteomes" id="UP001303760"/>
    </source>
</evidence>
<organism evidence="2 3">
    <name type="scientific">Achaetomium macrosporum</name>
    <dbReference type="NCBI Taxonomy" id="79813"/>
    <lineage>
        <taxon>Eukaryota</taxon>
        <taxon>Fungi</taxon>
        <taxon>Dikarya</taxon>
        <taxon>Ascomycota</taxon>
        <taxon>Pezizomycotina</taxon>
        <taxon>Sordariomycetes</taxon>
        <taxon>Sordariomycetidae</taxon>
        <taxon>Sordariales</taxon>
        <taxon>Chaetomiaceae</taxon>
        <taxon>Achaetomium</taxon>
    </lineage>
</organism>
<feature type="compositionally biased region" description="Low complexity" evidence="1">
    <location>
        <begin position="45"/>
        <end position="92"/>
    </location>
</feature>
<dbReference type="Gene3D" id="3.30.460.40">
    <property type="match status" value="1"/>
</dbReference>
<reference evidence="2" key="1">
    <citation type="journal article" date="2023" name="Mol. Phylogenet. Evol.">
        <title>Genome-scale phylogeny and comparative genomics of the fungal order Sordariales.</title>
        <authorList>
            <person name="Hensen N."/>
            <person name="Bonometti L."/>
            <person name="Westerberg I."/>
            <person name="Brannstrom I.O."/>
            <person name="Guillou S."/>
            <person name="Cros-Aarteil S."/>
            <person name="Calhoun S."/>
            <person name="Haridas S."/>
            <person name="Kuo A."/>
            <person name="Mondo S."/>
            <person name="Pangilinan J."/>
            <person name="Riley R."/>
            <person name="LaButti K."/>
            <person name="Andreopoulos B."/>
            <person name="Lipzen A."/>
            <person name="Chen C."/>
            <person name="Yan M."/>
            <person name="Daum C."/>
            <person name="Ng V."/>
            <person name="Clum A."/>
            <person name="Steindorff A."/>
            <person name="Ohm R.A."/>
            <person name="Martin F."/>
            <person name="Silar P."/>
            <person name="Natvig D.O."/>
            <person name="Lalanne C."/>
            <person name="Gautier V."/>
            <person name="Ament-Velasquez S.L."/>
            <person name="Kruys A."/>
            <person name="Hutchinson M.I."/>
            <person name="Powell A.J."/>
            <person name="Barry K."/>
            <person name="Miller A.N."/>
            <person name="Grigoriev I.V."/>
            <person name="Debuchy R."/>
            <person name="Gladieux P."/>
            <person name="Hiltunen Thoren M."/>
            <person name="Johannesson H."/>
        </authorList>
    </citation>
    <scope>NUCLEOTIDE SEQUENCE</scope>
    <source>
        <strain evidence="2">CBS 532.94</strain>
    </source>
</reference>
<feature type="compositionally biased region" description="Basic and acidic residues" evidence="1">
    <location>
        <begin position="368"/>
        <end position="379"/>
    </location>
</feature>
<feature type="region of interest" description="Disordered" evidence="1">
    <location>
        <begin position="328"/>
        <end position="401"/>
    </location>
</feature>
<feature type="compositionally biased region" description="Low complexity" evidence="1">
    <location>
        <begin position="11"/>
        <end position="22"/>
    </location>
</feature>
<reference evidence="2" key="2">
    <citation type="submission" date="2023-05" db="EMBL/GenBank/DDBJ databases">
        <authorList>
            <consortium name="Lawrence Berkeley National Laboratory"/>
            <person name="Steindorff A."/>
            <person name="Hensen N."/>
            <person name="Bonometti L."/>
            <person name="Westerberg I."/>
            <person name="Brannstrom I.O."/>
            <person name="Guillou S."/>
            <person name="Cros-Aarteil S."/>
            <person name="Calhoun S."/>
            <person name="Haridas S."/>
            <person name="Kuo A."/>
            <person name="Mondo S."/>
            <person name="Pangilinan J."/>
            <person name="Riley R."/>
            <person name="Labutti K."/>
            <person name="Andreopoulos B."/>
            <person name="Lipzen A."/>
            <person name="Chen C."/>
            <person name="Yanf M."/>
            <person name="Daum C."/>
            <person name="Ng V."/>
            <person name="Clum A."/>
            <person name="Ohm R."/>
            <person name="Martin F."/>
            <person name="Silar P."/>
            <person name="Natvig D."/>
            <person name="Lalanne C."/>
            <person name="Gautier V."/>
            <person name="Ament-Velasquez S.L."/>
            <person name="Kruys A."/>
            <person name="Hutchinson M.I."/>
            <person name="Powell A.J."/>
            <person name="Barry K."/>
            <person name="Miller A.N."/>
            <person name="Grigoriev I.V."/>
            <person name="Debuchy R."/>
            <person name="Gladieux P."/>
            <person name="Thoren M.H."/>
            <person name="Johannesson H."/>
        </authorList>
    </citation>
    <scope>NUCLEOTIDE SEQUENCE</scope>
    <source>
        <strain evidence="2">CBS 532.94</strain>
    </source>
</reference>
<evidence type="ECO:0000313" key="2">
    <source>
        <dbReference type="EMBL" id="KAK4236617.1"/>
    </source>
</evidence>
<sequence length="401" mass="43416">MSSSSRRDVRFSSSSDPRSSSGTSGGGRPSSSRLEVPSRDAYGRSSQSSSSRSQPSAQSSMTLPIRSSSSRPTSSSSSSSSRQSAPVPGAPAGAPPPPCTYTDDMLDYFEEENEDHVTQQHLIHASDHVINAFKKVGIRYGILGGLGMVLLGNQGRTTKDADIAVEAKVKELLGIFADDKRVYVPRASSVAGAGVARIFVLTGPAFGENVRPLAVEVDLILNGEQGTPRELSGATETLSIQTPQGRREWKVLKLKYFFKGKLKSFYNREGTNDYKDLCWMIFQHPEKVKAIAQDLDEDRLRFFADAYAERDRNPDRIKYVQEVLGLRRGSSSKSSSSRDAGGTSISRSSDPRYSDPRYQSTSGSSRSSDARYADPRYADPRYTSSSGSGSGSRSGGRRGGA</sequence>
<comment type="caution">
    <text evidence="2">The sequence shown here is derived from an EMBL/GenBank/DDBJ whole genome shotgun (WGS) entry which is preliminary data.</text>
</comment>
<evidence type="ECO:0000256" key="1">
    <source>
        <dbReference type="SAM" id="MobiDB-lite"/>
    </source>
</evidence>
<dbReference type="EMBL" id="MU860182">
    <property type="protein sequence ID" value="KAK4236617.1"/>
    <property type="molecule type" value="Genomic_DNA"/>
</dbReference>
<feature type="compositionally biased region" description="Basic and acidic residues" evidence="1">
    <location>
        <begin position="1"/>
        <end position="10"/>
    </location>
</feature>
<protein>
    <submittedName>
        <fullName evidence="2">Uncharacterized protein</fullName>
    </submittedName>
</protein>
<feature type="compositionally biased region" description="Low complexity" evidence="1">
    <location>
        <begin position="328"/>
        <end position="348"/>
    </location>
</feature>
<name>A0AAN7C8C9_9PEZI</name>
<feature type="compositionally biased region" description="Gly residues" evidence="1">
    <location>
        <begin position="388"/>
        <end position="401"/>
    </location>
</feature>
<dbReference type="Proteomes" id="UP001303760">
    <property type="component" value="Unassembled WGS sequence"/>
</dbReference>
<accession>A0AAN7C8C9</accession>
<dbReference type="AlphaFoldDB" id="A0AAN7C8C9"/>
<keyword evidence="3" id="KW-1185">Reference proteome</keyword>
<feature type="region of interest" description="Disordered" evidence="1">
    <location>
        <begin position="1"/>
        <end position="103"/>
    </location>
</feature>